<feature type="region of interest" description="Disordered" evidence="7">
    <location>
        <begin position="164"/>
        <end position="197"/>
    </location>
</feature>
<keyword evidence="9" id="KW-1185">Reference proteome</keyword>
<comment type="catalytic activity">
    <reaction evidence="4">
        <text>glycyl-tRNA(Ala) + H2O = tRNA(Ala) + glycine + H(+)</text>
        <dbReference type="Rhea" id="RHEA:53744"/>
        <dbReference type="Rhea" id="RHEA-COMP:9657"/>
        <dbReference type="Rhea" id="RHEA-COMP:13640"/>
        <dbReference type="ChEBI" id="CHEBI:15377"/>
        <dbReference type="ChEBI" id="CHEBI:15378"/>
        <dbReference type="ChEBI" id="CHEBI:57305"/>
        <dbReference type="ChEBI" id="CHEBI:78442"/>
        <dbReference type="ChEBI" id="CHEBI:78522"/>
        <dbReference type="EC" id="3.1.1.96"/>
    </reaction>
</comment>
<dbReference type="EC" id="3.1.1.96" evidence="2 6"/>
<accession>A0ABR3G7B5</accession>
<name>A0ABR3G7B5_9PEZI</name>
<dbReference type="InterPro" id="IPR003732">
    <property type="entry name" value="Daa-tRNA_deacyls_DTD"/>
</dbReference>
<dbReference type="InterPro" id="IPR023509">
    <property type="entry name" value="DTD-like_sf"/>
</dbReference>
<evidence type="ECO:0000256" key="1">
    <source>
        <dbReference type="ARBA" id="ARBA00009673"/>
    </source>
</evidence>
<keyword evidence="6" id="KW-0694">RNA-binding</keyword>
<evidence type="ECO:0000313" key="8">
    <source>
        <dbReference type="EMBL" id="KAL0631660.1"/>
    </source>
</evidence>
<evidence type="ECO:0000256" key="7">
    <source>
        <dbReference type="SAM" id="MobiDB-lite"/>
    </source>
</evidence>
<dbReference type="NCBIfam" id="TIGR00256">
    <property type="entry name" value="D-aminoacyl-tRNA deacylase"/>
    <property type="match status" value="1"/>
</dbReference>
<keyword evidence="6" id="KW-0378">Hydrolase</keyword>
<evidence type="ECO:0000313" key="9">
    <source>
        <dbReference type="Proteomes" id="UP001447188"/>
    </source>
</evidence>
<keyword evidence="6" id="KW-0820">tRNA-binding</keyword>
<evidence type="ECO:0000256" key="6">
    <source>
        <dbReference type="RuleBase" id="RU003470"/>
    </source>
</evidence>
<comment type="catalytic activity">
    <reaction evidence="5">
        <text>a D-aminoacyl-tRNA + H2O = a tRNA + a D-alpha-amino acid + H(+)</text>
        <dbReference type="Rhea" id="RHEA:13953"/>
        <dbReference type="Rhea" id="RHEA-COMP:10123"/>
        <dbReference type="Rhea" id="RHEA-COMP:10124"/>
        <dbReference type="ChEBI" id="CHEBI:15377"/>
        <dbReference type="ChEBI" id="CHEBI:15378"/>
        <dbReference type="ChEBI" id="CHEBI:59871"/>
        <dbReference type="ChEBI" id="CHEBI:78442"/>
        <dbReference type="ChEBI" id="CHEBI:79333"/>
        <dbReference type="EC" id="3.1.1.96"/>
    </reaction>
</comment>
<dbReference type="SUPFAM" id="SSF69500">
    <property type="entry name" value="DTD-like"/>
    <property type="match status" value="1"/>
</dbReference>
<dbReference type="Gene3D" id="3.50.80.10">
    <property type="entry name" value="D-tyrosyl-tRNA(Tyr) deacylase"/>
    <property type="match status" value="1"/>
</dbReference>
<proteinExistence type="inferred from homology"/>
<comment type="subcellular location">
    <subcellularLocation>
        <location evidence="6">Cytoplasm</location>
    </subcellularLocation>
</comment>
<dbReference type="EMBL" id="JBBBZM010000224">
    <property type="protein sequence ID" value="KAL0631660.1"/>
    <property type="molecule type" value="Genomic_DNA"/>
</dbReference>
<sequence>MKVIIQRVLSAAVTVDSQVVSSIGKGILVFVAVAPDDTPKEVEYIANRILKLKLWDSEDGSRWKMSVVDMDHQLLLVSQFTLLAKIKKGSKPDFHGACPPALAKDIYTSLLHKTRELYAKEKELTQENKNVRVQDGVFGAMMQVALVNDGPVTFEVSTASKDKMGTADGVAEPLDGQTQKKVHNMRGRPNDVATDGK</sequence>
<dbReference type="PANTHER" id="PTHR10472">
    <property type="entry name" value="D-TYROSYL-TRNA TYR DEACYLASE"/>
    <property type="match status" value="1"/>
</dbReference>
<evidence type="ECO:0000256" key="4">
    <source>
        <dbReference type="ARBA" id="ARBA00047676"/>
    </source>
</evidence>
<reference evidence="8 9" key="1">
    <citation type="submission" date="2024-02" db="EMBL/GenBank/DDBJ databases">
        <title>Discinaceae phylogenomics.</title>
        <authorList>
            <person name="Dirks A.C."/>
            <person name="James T.Y."/>
        </authorList>
    </citation>
    <scope>NUCLEOTIDE SEQUENCE [LARGE SCALE GENOMIC DNA]</scope>
    <source>
        <strain evidence="8 9">ACD0624</strain>
    </source>
</reference>
<organism evidence="8 9">
    <name type="scientific">Discina gigas</name>
    <dbReference type="NCBI Taxonomy" id="1032678"/>
    <lineage>
        <taxon>Eukaryota</taxon>
        <taxon>Fungi</taxon>
        <taxon>Dikarya</taxon>
        <taxon>Ascomycota</taxon>
        <taxon>Pezizomycotina</taxon>
        <taxon>Pezizomycetes</taxon>
        <taxon>Pezizales</taxon>
        <taxon>Discinaceae</taxon>
        <taxon>Discina</taxon>
    </lineage>
</organism>
<keyword evidence="6" id="KW-0963">Cytoplasm</keyword>
<evidence type="ECO:0000256" key="3">
    <source>
        <dbReference type="ARBA" id="ARBA00020007"/>
    </source>
</evidence>
<protein>
    <recommendedName>
        <fullName evidence="3 6">D-aminoacyl-tRNA deacylase</fullName>
        <ecNumber evidence="2 6">3.1.1.96</ecNumber>
    </recommendedName>
</protein>
<dbReference type="PANTHER" id="PTHR10472:SF5">
    <property type="entry name" value="D-AMINOACYL-TRNA DEACYLASE 1"/>
    <property type="match status" value="1"/>
</dbReference>
<comment type="caution">
    <text evidence="8">The sequence shown here is derived from an EMBL/GenBank/DDBJ whole genome shotgun (WGS) entry which is preliminary data.</text>
</comment>
<evidence type="ECO:0000256" key="2">
    <source>
        <dbReference type="ARBA" id="ARBA00013056"/>
    </source>
</evidence>
<gene>
    <name evidence="8" type="primary">DTD1</name>
    <name evidence="8" type="ORF">Q9L58_009472</name>
</gene>
<dbReference type="Pfam" id="PF02580">
    <property type="entry name" value="Tyr_Deacylase"/>
    <property type="match status" value="1"/>
</dbReference>
<evidence type="ECO:0000256" key="5">
    <source>
        <dbReference type="ARBA" id="ARBA00048018"/>
    </source>
</evidence>
<comment type="similarity">
    <text evidence="1 6">Belongs to the DTD family.</text>
</comment>
<dbReference type="HAMAP" id="MF_00518">
    <property type="entry name" value="Deacylase_Dtd"/>
    <property type="match status" value="1"/>
</dbReference>
<dbReference type="Proteomes" id="UP001447188">
    <property type="component" value="Unassembled WGS sequence"/>
</dbReference>